<keyword evidence="3" id="KW-1185">Reference proteome</keyword>
<dbReference type="RefSeq" id="WP_323692054.1">
    <property type="nucleotide sequence ID" value="NZ_CP116341.1"/>
</dbReference>
<dbReference type="InterPro" id="IPR010001">
    <property type="entry name" value="BofA"/>
</dbReference>
<evidence type="ECO:0000313" key="2">
    <source>
        <dbReference type="EMBL" id="WOV84400.1"/>
    </source>
</evidence>
<dbReference type="EMBL" id="CP116341">
    <property type="protein sequence ID" value="WOV84400.1"/>
    <property type="molecule type" value="Genomic_DNA"/>
</dbReference>
<accession>A0ABZ0KVG1</accession>
<proteinExistence type="predicted"/>
<dbReference type="Proteomes" id="UP001303532">
    <property type="component" value="Chromosome"/>
</dbReference>
<keyword evidence="1" id="KW-0472">Membrane</keyword>
<feature type="transmembrane region" description="Helical" evidence="1">
    <location>
        <begin position="34"/>
        <end position="59"/>
    </location>
</feature>
<keyword evidence="1" id="KW-0812">Transmembrane</keyword>
<evidence type="ECO:0000256" key="1">
    <source>
        <dbReference type="SAM" id="Phobius"/>
    </source>
</evidence>
<reference evidence="2 3" key="1">
    <citation type="submission" date="2023-01" db="EMBL/GenBank/DDBJ databases">
        <title>Sporosarcina sp. nov., isolated from Korean tranditional fermented seafood 'Jeotgal'.</title>
        <authorList>
            <person name="Yang A.-I."/>
        </authorList>
    </citation>
    <scope>NUCLEOTIDE SEQUENCE [LARGE SCALE GENOMIC DNA]</scope>
    <source>
        <strain evidence="2 3">B2O-1</strain>
    </source>
</reference>
<protein>
    <submittedName>
        <fullName evidence="2">Pro-sigmaK processing inhibitor BofA family protein</fullName>
    </submittedName>
</protein>
<keyword evidence="1" id="KW-1133">Transmembrane helix</keyword>
<evidence type="ECO:0000313" key="3">
    <source>
        <dbReference type="Proteomes" id="UP001303532"/>
    </source>
</evidence>
<name>A0ABZ0KVG1_9BACL</name>
<organism evidence="2 3">
    <name type="scientific">Sporosarcina jeotgali</name>
    <dbReference type="NCBI Taxonomy" id="3020056"/>
    <lineage>
        <taxon>Bacteria</taxon>
        <taxon>Bacillati</taxon>
        <taxon>Bacillota</taxon>
        <taxon>Bacilli</taxon>
        <taxon>Bacillales</taxon>
        <taxon>Caryophanaceae</taxon>
        <taxon>Sporosarcina</taxon>
    </lineage>
</organism>
<sequence length="87" mass="9309">MKVAIILALGVVLLFVLRLTKPQLQTAAEKLSILWFRLAFAFLILFIINIAGGFVGLYVPINIGSGFLLAVLGIPGLASLLVLAVFL</sequence>
<feature type="transmembrane region" description="Helical" evidence="1">
    <location>
        <begin position="66"/>
        <end position="86"/>
    </location>
</feature>
<gene>
    <name evidence="2" type="ORF">PGH26_00190</name>
</gene>
<dbReference type="Pfam" id="PF07441">
    <property type="entry name" value="BofA"/>
    <property type="match status" value="1"/>
</dbReference>